<dbReference type="Proteomes" id="UP000678489">
    <property type="component" value="Segment"/>
</dbReference>
<dbReference type="EMBL" id="MW689258">
    <property type="protein sequence ID" value="QVW27731.1"/>
    <property type="molecule type" value="Genomic_DNA"/>
</dbReference>
<accession>A0A8E7KXR0</accession>
<dbReference type="Pfam" id="PF23982">
    <property type="entry name" value="XM1_gp53_minor_capsid"/>
    <property type="match status" value="1"/>
</dbReference>
<evidence type="ECO:0000313" key="1">
    <source>
        <dbReference type="EMBL" id="QVW27731.1"/>
    </source>
</evidence>
<dbReference type="InterPro" id="IPR056914">
    <property type="entry name" value="Gp53-like"/>
</dbReference>
<sequence>MADYGVLRGASCAGTLGDSSDYNIDGCCFVEDYENELGMSARANGEIISGKIVNVVGIEDGYKKIAAHFTDSGYDIAYGVALRDSFGGHVDPTGLTGYSSGEPISVVTHGRVWALTTTIQSAPTPFSHVYVTENGYAAADAGREDQKNHEIMGWTFTGGFDQFSQNFHLVEIQVKQSTGHMHHDNKIKVNGISLKKSSEGNLRHGTPVFIIAEVSPKTATDKTGSWHVDDDSKGTIEVTNEAMAKFTPASNFVGDVHITWVANDGSGVQGMVEITYIP</sequence>
<proteinExistence type="predicted"/>
<name>A0A8E7KXR0_9CAUD</name>
<keyword evidence="2" id="KW-1185">Reference proteome</keyword>
<evidence type="ECO:0000313" key="2">
    <source>
        <dbReference type="Proteomes" id="UP000678489"/>
    </source>
</evidence>
<organism evidence="1 2">
    <name type="scientific">Hafnia phage Pocis76</name>
    <dbReference type="NCBI Taxonomy" id="2831174"/>
    <lineage>
        <taxon>Viruses</taxon>
        <taxon>Duplodnaviria</taxon>
        <taxon>Heunggongvirae</taxon>
        <taxon>Uroviricota</taxon>
        <taxon>Caudoviricetes</taxon>
        <taxon>Drexlerviridae</taxon>
        <taxon>Tempevirinae</taxon>
        <taxon>Pocisvirus</taxon>
        <taxon>Pocisvirus pocis76</taxon>
    </lineage>
</organism>
<protein>
    <submittedName>
        <fullName evidence="1">Scaffolding protein</fullName>
    </submittedName>
</protein>
<reference evidence="1" key="1">
    <citation type="submission" date="2021-03" db="EMBL/GenBank/DDBJ databases">
        <title>Complete genome sequence of Hafnia phage Pocis76.</title>
        <authorList>
            <person name="Dislers A."/>
            <person name="Zrelovs N."/>
            <person name="Kazaks A."/>
        </authorList>
    </citation>
    <scope>NUCLEOTIDE SEQUENCE</scope>
</reference>